<dbReference type="InterPro" id="IPR020846">
    <property type="entry name" value="MFS_dom"/>
</dbReference>
<feature type="transmembrane region" description="Helical" evidence="7">
    <location>
        <begin position="174"/>
        <end position="198"/>
    </location>
</feature>
<dbReference type="InterPro" id="IPR036259">
    <property type="entry name" value="MFS_trans_sf"/>
</dbReference>
<dbReference type="RefSeq" id="WP_202382645.1">
    <property type="nucleotide sequence ID" value="NZ_BAAAMA010000010.1"/>
</dbReference>
<dbReference type="Gene3D" id="1.20.1250.20">
    <property type="entry name" value="MFS general substrate transporter like domains"/>
    <property type="match status" value="1"/>
</dbReference>
<keyword evidence="3" id="KW-1003">Cell membrane</keyword>
<evidence type="ECO:0000256" key="5">
    <source>
        <dbReference type="ARBA" id="ARBA00022989"/>
    </source>
</evidence>
<feature type="transmembrane region" description="Helical" evidence="7">
    <location>
        <begin position="53"/>
        <end position="77"/>
    </location>
</feature>
<feature type="transmembrane region" description="Helical" evidence="7">
    <location>
        <begin position="321"/>
        <end position="346"/>
    </location>
</feature>
<dbReference type="PANTHER" id="PTHR23513:SF11">
    <property type="entry name" value="STAPHYLOFERRIN A TRANSPORTER"/>
    <property type="match status" value="1"/>
</dbReference>
<dbReference type="PANTHER" id="PTHR23513">
    <property type="entry name" value="INTEGRAL MEMBRANE EFFLUX PROTEIN-RELATED"/>
    <property type="match status" value="1"/>
</dbReference>
<evidence type="ECO:0000256" key="4">
    <source>
        <dbReference type="ARBA" id="ARBA00022692"/>
    </source>
</evidence>
<evidence type="ECO:0000313" key="9">
    <source>
        <dbReference type="EMBL" id="MBL3690494.1"/>
    </source>
</evidence>
<keyword evidence="6 7" id="KW-0472">Membrane</keyword>
<sequence length="422" mass="44707">MIEQTPNRLRALRPLSSRDYRLLFAAMGIQVFGTGMWTIVMVFQVLALDDSPLALSAVATGTSLGLFLFSILGGVVADRFSKRKIIITVQGLIAVMMTGVATLSMTGMIELWHVGAASFVIGASSAFFYPAYSAYLPQVLPSDQLLAANGLEGALRPSMGQGLGPALGGLVVGLFFPAIGAALVASSYAIGFIITLFLSHRNEALLSAPPEERASVWGDLRAGVKYVVRTRWLLWTLIFGSSIALLIQGPIEVLLPFLTRDRFDDAEVTFGLLLAAYGVGGAIGSLAVSSLKLPRRYLTFMILCWGGGTLPLVVIGVANNFIVMLAALFVVGAATGAGVVIWGTLLQRLVPIEMIGRVASLDFFVSIAFMPVSIAIAGPLSLLVPIPVIFTIAGIVPPVLAAIVLRAGHMCTVERTHPLDTH</sequence>
<name>A0ABS1SQR6_9MICO</name>
<comment type="caution">
    <text evidence="9">The sequence shown here is derived from an EMBL/GenBank/DDBJ whole genome shotgun (WGS) entry which is preliminary data.</text>
</comment>
<accession>A0ABS1SQR6</accession>
<evidence type="ECO:0000313" key="10">
    <source>
        <dbReference type="Proteomes" id="UP001646141"/>
    </source>
</evidence>
<keyword evidence="4 7" id="KW-0812">Transmembrane</keyword>
<feature type="transmembrane region" description="Helical" evidence="7">
    <location>
        <begin position="297"/>
        <end position="315"/>
    </location>
</feature>
<organism evidence="9 10">
    <name type="scientific">Leucobacter chromiireducens subsp. chromiireducens</name>
    <dbReference type="NCBI Taxonomy" id="660067"/>
    <lineage>
        <taxon>Bacteria</taxon>
        <taxon>Bacillati</taxon>
        <taxon>Actinomycetota</taxon>
        <taxon>Actinomycetes</taxon>
        <taxon>Micrococcales</taxon>
        <taxon>Microbacteriaceae</taxon>
        <taxon>Leucobacter</taxon>
    </lineage>
</organism>
<dbReference type="Pfam" id="PF05977">
    <property type="entry name" value="MFS_3"/>
    <property type="match status" value="1"/>
</dbReference>
<feature type="transmembrane region" description="Helical" evidence="7">
    <location>
        <begin position="232"/>
        <end position="251"/>
    </location>
</feature>
<dbReference type="InterPro" id="IPR010290">
    <property type="entry name" value="TM_effector"/>
</dbReference>
<evidence type="ECO:0000256" key="3">
    <source>
        <dbReference type="ARBA" id="ARBA00022475"/>
    </source>
</evidence>
<proteinExistence type="predicted"/>
<feature type="transmembrane region" description="Helical" evidence="7">
    <location>
        <begin position="89"/>
        <end position="109"/>
    </location>
</feature>
<dbReference type="CDD" id="cd06173">
    <property type="entry name" value="MFS_MefA_like"/>
    <property type="match status" value="1"/>
</dbReference>
<gene>
    <name evidence="9" type="ORF">D3226_11070</name>
</gene>
<keyword evidence="2" id="KW-0813">Transport</keyword>
<keyword evidence="5 7" id="KW-1133">Transmembrane helix</keyword>
<feature type="transmembrane region" description="Helical" evidence="7">
    <location>
        <begin position="358"/>
        <end position="378"/>
    </location>
</feature>
<evidence type="ECO:0000259" key="8">
    <source>
        <dbReference type="PROSITE" id="PS50850"/>
    </source>
</evidence>
<evidence type="ECO:0000256" key="7">
    <source>
        <dbReference type="SAM" id="Phobius"/>
    </source>
</evidence>
<feature type="transmembrane region" description="Helical" evidence="7">
    <location>
        <begin position="384"/>
        <end position="405"/>
    </location>
</feature>
<dbReference type="Proteomes" id="UP001646141">
    <property type="component" value="Unassembled WGS sequence"/>
</dbReference>
<feature type="transmembrane region" description="Helical" evidence="7">
    <location>
        <begin position="271"/>
        <end position="290"/>
    </location>
</feature>
<comment type="subcellular location">
    <subcellularLocation>
        <location evidence="1">Cell membrane</location>
        <topology evidence="1">Multi-pass membrane protein</topology>
    </subcellularLocation>
</comment>
<feature type="domain" description="Major facilitator superfamily (MFS) profile" evidence="8">
    <location>
        <begin position="1"/>
        <end position="203"/>
    </location>
</feature>
<evidence type="ECO:0000256" key="6">
    <source>
        <dbReference type="ARBA" id="ARBA00023136"/>
    </source>
</evidence>
<evidence type="ECO:0000256" key="1">
    <source>
        <dbReference type="ARBA" id="ARBA00004651"/>
    </source>
</evidence>
<dbReference type="EMBL" id="QYAD01000004">
    <property type="protein sequence ID" value="MBL3690494.1"/>
    <property type="molecule type" value="Genomic_DNA"/>
</dbReference>
<reference evidence="9 10" key="1">
    <citation type="submission" date="2018-09" db="EMBL/GenBank/DDBJ databases">
        <title>Comparative genomics of Leucobacter spp.</title>
        <authorList>
            <person name="Reis A.C."/>
            <person name="Kolvenbach B.A."/>
            <person name="Corvini P.F.X."/>
            <person name="Nunes O.C."/>
        </authorList>
    </citation>
    <scope>NUCLEOTIDE SEQUENCE [LARGE SCALE GENOMIC DNA]</scope>
    <source>
        <strain evidence="9 10">L-1</strain>
    </source>
</reference>
<keyword evidence="10" id="KW-1185">Reference proteome</keyword>
<dbReference type="PROSITE" id="PS50850">
    <property type="entry name" value="MFS"/>
    <property type="match status" value="1"/>
</dbReference>
<protein>
    <submittedName>
        <fullName evidence="9">MFS transporter</fullName>
    </submittedName>
</protein>
<feature type="transmembrane region" description="Helical" evidence="7">
    <location>
        <begin position="20"/>
        <end position="47"/>
    </location>
</feature>
<dbReference type="SUPFAM" id="SSF103473">
    <property type="entry name" value="MFS general substrate transporter"/>
    <property type="match status" value="1"/>
</dbReference>
<evidence type="ECO:0000256" key="2">
    <source>
        <dbReference type="ARBA" id="ARBA00022448"/>
    </source>
</evidence>